<comment type="caution">
    <text evidence="1">The sequence shown here is derived from an EMBL/GenBank/DDBJ whole genome shotgun (WGS) entry which is preliminary data.</text>
</comment>
<accession>A0ABQ3L2P3</accession>
<dbReference type="Proteomes" id="UP000659697">
    <property type="component" value="Unassembled WGS sequence"/>
</dbReference>
<organism evidence="1 2">
    <name type="scientific">Alishewanella longhuensis</name>
    <dbReference type="NCBI Taxonomy" id="1091037"/>
    <lineage>
        <taxon>Bacteria</taxon>
        <taxon>Pseudomonadati</taxon>
        <taxon>Pseudomonadota</taxon>
        <taxon>Gammaproteobacteria</taxon>
        <taxon>Alteromonadales</taxon>
        <taxon>Alteromonadaceae</taxon>
        <taxon>Alishewanella</taxon>
    </lineage>
</organism>
<dbReference type="EMBL" id="BNAO01000012">
    <property type="protein sequence ID" value="GHG77813.1"/>
    <property type="molecule type" value="Genomic_DNA"/>
</dbReference>
<name>A0ABQ3L2P3_9ALTE</name>
<protein>
    <submittedName>
        <fullName evidence="1">Uncharacterized protein</fullName>
    </submittedName>
</protein>
<sequence length="75" mass="8658">MQRWLVVLVPSFGIIRRAQAAIRTEQISHLSLEYLKDEGLVNGARLGYRLLEFHFTTLSLLGDTNRVEQIFTLKN</sequence>
<evidence type="ECO:0000313" key="1">
    <source>
        <dbReference type="EMBL" id="GHG77813.1"/>
    </source>
</evidence>
<keyword evidence="2" id="KW-1185">Reference proteome</keyword>
<evidence type="ECO:0000313" key="2">
    <source>
        <dbReference type="Proteomes" id="UP000659697"/>
    </source>
</evidence>
<dbReference type="RefSeq" id="WP_189434242.1">
    <property type="nucleotide sequence ID" value="NZ_BNAO01000012.1"/>
</dbReference>
<proteinExistence type="predicted"/>
<reference evidence="2" key="1">
    <citation type="journal article" date="2019" name="Int. J. Syst. Evol. Microbiol.">
        <title>The Global Catalogue of Microorganisms (GCM) 10K type strain sequencing project: providing services to taxonomists for standard genome sequencing and annotation.</title>
        <authorList>
            <consortium name="The Broad Institute Genomics Platform"/>
            <consortium name="The Broad Institute Genome Sequencing Center for Infectious Disease"/>
            <person name="Wu L."/>
            <person name="Ma J."/>
        </authorList>
    </citation>
    <scope>NUCLEOTIDE SEQUENCE [LARGE SCALE GENOMIC DNA]</scope>
    <source>
        <strain evidence="2">CGMCC 1.7003</strain>
    </source>
</reference>
<gene>
    <name evidence="1" type="ORF">GCM10010919_33740</name>
</gene>